<accession>A0A1M6QWG6</accession>
<dbReference type="STRING" id="1121950.SAMN02745243_02538"/>
<keyword evidence="1" id="KW-0472">Membrane</keyword>
<keyword evidence="1" id="KW-0812">Transmembrane</keyword>
<sequence length="143" mass="16814">MHICLSKSYFRHFTGFADLLNKQVINTYVKKPPCTCTSWYTCLCSRSSYSFFFLMYSYVFPLSFLFHTFLIGLICFELYSGICRLSTLYFKKEACLQDYPPAAGRFIDKFPSAAVRTPRSVFISWDIRRNFPGYKKPLYQITI</sequence>
<proteinExistence type="predicted"/>
<protein>
    <submittedName>
        <fullName evidence="2">Uncharacterized protein</fullName>
    </submittedName>
</protein>
<dbReference type="Proteomes" id="UP000184301">
    <property type="component" value="Unassembled WGS sequence"/>
</dbReference>
<reference evidence="2 3" key="1">
    <citation type="submission" date="2016-11" db="EMBL/GenBank/DDBJ databases">
        <authorList>
            <person name="Jaros S."/>
            <person name="Januszkiewicz K."/>
            <person name="Wedrychowicz H."/>
        </authorList>
    </citation>
    <scope>NUCLEOTIDE SEQUENCE [LARGE SCALE GENOMIC DNA]</scope>
    <source>
        <strain evidence="2 3">DSM 15480</strain>
    </source>
</reference>
<evidence type="ECO:0000313" key="3">
    <source>
        <dbReference type="Proteomes" id="UP000184301"/>
    </source>
</evidence>
<organism evidence="2 3">
    <name type="scientific">Hespellia stercorisuis DSM 15480</name>
    <dbReference type="NCBI Taxonomy" id="1121950"/>
    <lineage>
        <taxon>Bacteria</taxon>
        <taxon>Bacillati</taxon>
        <taxon>Bacillota</taxon>
        <taxon>Clostridia</taxon>
        <taxon>Lachnospirales</taxon>
        <taxon>Lachnospiraceae</taxon>
        <taxon>Hespellia</taxon>
    </lineage>
</organism>
<dbReference type="AlphaFoldDB" id="A0A1M6QWG6"/>
<evidence type="ECO:0000256" key="1">
    <source>
        <dbReference type="SAM" id="Phobius"/>
    </source>
</evidence>
<gene>
    <name evidence="2" type="ORF">SAMN02745243_02538</name>
</gene>
<feature type="transmembrane region" description="Helical" evidence="1">
    <location>
        <begin position="58"/>
        <end position="82"/>
    </location>
</feature>
<dbReference type="EMBL" id="FQZY01000038">
    <property type="protein sequence ID" value="SHK24463.1"/>
    <property type="molecule type" value="Genomic_DNA"/>
</dbReference>
<keyword evidence="3" id="KW-1185">Reference proteome</keyword>
<evidence type="ECO:0000313" key="2">
    <source>
        <dbReference type="EMBL" id="SHK24463.1"/>
    </source>
</evidence>
<name>A0A1M6QWG6_9FIRM</name>
<keyword evidence="1" id="KW-1133">Transmembrane helix</keyword>